<comment type="caution">
    <text evidence="4">The sequence shown here is derived from an EMBL/GenBank/DDBJ whole genome shotgun (WGS) entry which is preliminary data.</text>
</comment>
<keyword evidence="2" id="KW-0812">Transmembrane</keyword>
<feature type="signal peptide" evidence="3">
    <location>
        <begin position="1"/>
        <end position="19"/>
    </location>
</feature>
<organism evidence="4 5">
    <name type="scientific">Drechslerella dactyloides</name>
    <name type="common">Nematode-trapping fungus</name>
    <name type="synonym">Arthrobotrys dactyloides</name>
    <dbReference type="NCBI Taxonomy" id="74499"/>
    <lineage>
        <taxon>Eukaryota</taxon>
        <taxon>Fungi</taxon>
        <taxon>Dikarya</taxon>
        <taxon>Ascomycota</taxon>
        <taxon>Pezizomycotina</taxon>
        <taxon>Orbiliomycetes</taxon>
        <taxon>Orbiliales</taxon>
        <taxon>Orbiliaceae</taxon>
        <taxon>Drechslerella</taxon>
    </lineage>
</organism>
<reference evidence="4" key="1">
    <citation type="submission" date="2023-01" db="EMBL/GenBank/DDBJ databases">
        <title>The chitinases involved in constricting ring structure development in the nematode-trapping fungus Drechslerella dactyloides.</title>
        <authorList>
            <person name="Wang R."/>
            <person name="Zhang L."/>
            <person name="Tang P."/>
            <person name="Li S."/>
            <person name="Liang L."/>
        </authorList>
    </citation>
    <scope>NUCLEOTIDE SEQUENCE</scope>
    <source>
        <strain evidence="4">YMF1.00031</strain>
    </source>
</reference>
<protein>
    <submittedName>
        <fullName evidence="4">Uncharacterized protein</fullName>
    </submittedName>
</protein>
<keyword evidence="3" id="KW-0732">Signal</keyword>
<dbReference type="AlphaFoldDB" id="A0AAD6IPR7"/>
<evidence type="ECO:0000256" key="3">
    <source>
        <dbReference type="SAM" id="SignalP"/>
    </source>
</evidence>
<keyword evidence="5" id="KW-1185">Reference proteome</keyword>
<feature type="region of interest" description="Disordered" evidence="1">
    <location>
        <begin position="82"/>
        <end position="111"/>
    </location>
</feature>
<evidence type="ECO:0000256" key="2">
    <source>
        <dbReference type="SAM" id="Phobius"/>
    </source>
</evidence>
<feature type="chain" id="PRO_5042196633" evidence="3">
    <location>
        <begin position="20"/>
        <end position="156"/>
    </location>
</feature>
<keyword evidence="2" id="KW-1133">Transmembrane helix</keyword>
<sequence>MFSFTKVLLIGVIAAGVTAQDTTTTTPTTCTGGYSASACPTVYDPCCAYICAEAQVPFLVCLPTSQTVLAQCTACPTADVTTTTTTGTETSTDTATDLGSSTSTTTLTSTTTTCTGAPTGNVTPPLPIPTYISGASSFFALGSAAVLGLICMMLAL</sequence>
<evidence type="ECO:0000313" key="4">
    <source>
        <dbReference type="EMBL" id="KAJ6256007.1"/>
    </source>
</evidence>
<dbReference type="EMBL" id="JAQGDS010000016">
    <property type="protein sequence ID" value="KAJ6256007.1"/>
    <property type="molecule type" value="Genomic_DNA"/>
</dbReference>
<evidence type="ECO:0000256" key="1">
    <source>
        <dbReference type="SAM" id="MobiDB-lite"/>
    </source>
</evidence>
<name>A0AAD6IPR7_DREDA</name>
<proteinExistence type="predicted"/>
<dbReference type="Proteomes" id="UP001221413">
    <property type="component" value="Unassembled WGS sequence"/>
</dbReference>
<evidence type="ECO:0000313" key="5">
    <source>
        <dbReference type="Proteomes" id="UP001221413"/>
    </source>
</evidence>
<accession>A0AAD6IPR7</accession>
<gene>
    <name evidence="4" type="ORF">Dda_9301</name>
</gene>
<keyword evidence="2" id="KW-0472">Membrane</keyword>
<feature type="transmembrane region" description="Helical" evidence="2">
    <location>
        <begin position="131"/>
        <end position="155"/>
    </location>
</feature>